<dbReference type="Pfam" id="PF13947">
    <property type="entry name" value="GUB_WAK_bind"/>
    <property type="match status" value="1"/>
</dbReference>
<comment type="caution">
    <text evidence="9">The sequence shown here is derived from an EMBL/GenBank/DDBJ whole genome shotgun (WGS) entry which is preliminary data.</text>
</comment>
<dbReference type="CDD" id="cd09917">
    <property type="entry name" value="F-box_SF"/>
    <property type="match status" value="1"/>
</dbReference>
<comment type="subcellular location">
    <subcellularLocation>
        <location evidence="1">Membrane</location>
        <topology evidence="1">Single-pass membrane protein</topology>
    </subcellularLocation>
</comment>
<sequence>MVVVKFLMNLETIYGYLNSIRYEEDLWTEIAKFLDGKSLVMLASTSKWFHCVIMEECVWKHACLRDLHVPDPGKVTSKWINLYATAFNGCHSYTFRQQDKHIDWMRIGAFSFDSQNALLTENLIPPLKILKEKTLEKMIELNGCCVVRNIKSGIWIADLQLVRCPVCDLNTCDGTMQVLDARHIELFLSEGYQDGSWDYELLGSHHEKKQASGASAGIFDVKHIKDRSTSAVLDLKSWIGKPNDWQPKAMISRYAVAVNTNLQENEGLHVKFHVMKSGKNDEIVSIRISEQLQYDCPPSICGNYHFDIRFPFGIEGQNLQNCSYPGFGLRCDNQGRSILNLPGAGDYYVRDIDYLTQEIQLYDPSNCLPERLINFSTSSSPSSPFKAVAYRNFTFLTCSTNSVLSQLNVIGCLSNFTTSTLATSSTSVANQMTSLYGCSIINTTSVPASWAFQYQSDFLTDLNTDLVLTWDKPNCQECEVKHGVCGFNNAIIREIQCFDSHGTGQTCGDPSRSHMHSGNFSALGCP</sequence>
<evidence type="ECO:0000256" key="3">
    <source>
        <dbReference type="ARBA" id="ARBA00022729"/>
    </source>
</evidence>
<keyword evidence="4" id="KW-0325">Glycoprotein</keyword>
<evidence type="ECO:0000256" key="4">
    <source>
        <dbReference type="ARBA" id="ARBA00023180"/>
    </source>
</evidence>
<dbReference type="InterPro" id="IPR032872">
    <property type="entry name" value="WAK_assoc_C"/>
</dbReference>
<dbReference type="PANTHER" id="PTHR47149:SF1">
    <property type="entry name" value="F-BOX PROTEIN RMF"/>
    <property type="match status" value="1"/>
</dbReference>
<protein>
    <recommendedName>
        <fullName evidence="2">non-specific serine/threonine protein kinase</fullName>
        <ecNumber evidence="2">2.7.11.1</ecNumber>
    </recommendedName>
</protein>
<dbReference type="AlphaFoldDB" id="A0A2G2YYI9"/>
<feature type="domain" description="Wall-associated receptor kinase C-terminal" evidence="8">
    <location>
        <begin position="434"/>
        <end position="498"/>
    </location>
</feature>
<evidence type="ECO:0000313" key="10">
    <source>
        <dbReference type="Proteomes" id="UP000222542"/>
    </source>
</evidence>
<dbReference type="Proteomes" id="UP000222542">
    <property type="component" value="Unassembled WGS sequence"/>
</dbReference>
<organism evidence="9 10">
    <name type="scientific">Capsicum annuum</name>
    <name type="common">Capsicum pepper</name>
    <dbReference type="NCBI Taxonomy" id="4072"/>
    <lineage>
        <taxon>Eukaryota</taxon>
        <taxon>Viridiplantae</taxon>
        <taxon>Streptophyta</taxon>
        <taxon>Embryophyta</taxon>
        <taxon>Tracheophyta</taxon>
        <taxon>Spermatophyta</taxon>
        <taxon>Magnoliopsida</taxon>
        <taxon>eudicotyledons</taxon>
        <taxon>Gunneridae</taxon>
        <taxon>Pentapetalae</taxon>
        <taxon>asterids</taxon>
        <taxon>lamiids</taxon>
        <taxon>Solanales</taxon>
        <taxon>Solanaceae</taxon>
        <taxon>Solanoideae</taxon>
        <taxon>Capsiceae</taxon>
        <taxon>Capsicum</taxon>
    </lineage>
</organism>
<name>A0A2G2YYI9_CAPAN</name>
<dbReference type="STRING" id="4072.A0A2G2YYI9"/>
<dbReference type="SUPFAM" id="SSF81383">
    <property type="entry name" value="F-box domain"/>
    <property type="match status" value="1"/>
</dbReference>
<dbReference type="EC" id="2.7.11.1" evidence="2"/>
<proteinExistence type="predicted"/>
<keyword evidence="10" id="KW-1185">Reference proteome</keyword>
<comment type="catalytic activity">
    <reaction evidence="6">
        <text>L-seryl-[protein] + ATP = O-phospho-L-seryl-[protein] + ADP + H(+)</text>
        <dbReference type="Rhea" id="RHEA:17989"/>
        <dbReference type="Rhea" id="RHEA-COMP:9863"/>
        <dbReference type="Rhea" id="RHEA-COMP:11604"/>
        <dbReference type="ChEBI" id="CHEBI:15378"/>
        <dbReference type="ChEBI" id="CHEBI:29999"/>
        <dbReference type="ChEBI" id="CHEBI:30616"/>
        <dbReference type="ChEBI" id="CHEBI:83421"/>
        <dbReference type="ChEBI" id="CHEBI:456216"/>
        <dbReference type="EC" id="2.7.11.1"/>
    </reaction>
</comment>
<evidence type="ECO:0000256" key="1">
    <source>
        <dbReference type="ARBA" id="ARBA00004167"/>
    </source>
</evidence>
<dbReference type="GO" id="GO:0016020">
    <property type="term" value="C:membrane"/>
    <property type="evidence" value="ECO:0007669"/>
    <property type="project" value="UniProtKB-SubCell"/>
</dbReference>
<dbReference type="GO" id="GO:0005634">
    <property type="term" value="C:nucleus"/>
    <property type="evidence" value="ECO:0000318"/>
    <property type="project" value="GO_Central"/>
</dbReference>
<dbReference type="Gramene" id="PHT74711">
    <property type="protein sequence ID" value="PHT74711"/>
    <property type="gene ID" value="T459_21988"/>
</dbReference>
<comment type="catalytic activity">
    <reaction evidence="5">
        <text>L-threonyl-[protein] + ATP = O-phospho-L-threonyl-[protein] + ADP + H(+)</text>
        <dbReference type="Rhea" id="RHEA:46608"/>
        <dbReference type="Rhea" id="RHEA-COMP:11060"/>
        <dbReference type="Rhea" id="RHEA-COMP:11605"/>
        <dbReference type="ChEBI" id="CHEBI:15378"/>
        <dbReference type="ChEBI" id="CHEBI:30013"/>
        <dbReference type="ChEBI" id="CHEBI:30616"/>
        <dbReference type="ChEBI" id="CHEBI:61977"/>
        <dbReference type="ChEBI" id="CHEBI:456216"/>
        <dbReference type="EC" id="2.7.11.1"/>
    </reaction>
</comment>
<evidence type="ECO:0000313" key="9">
    <source>
        <dbReference type="EMBL" id="PHT74711.1"/>
    </source>
</evidence>
<dbReference type="Pfam" id="PF14380">
    <property type="entry name" value="WAK_assoc"/>
    <property type="match status" value="1"/>
</dbReference>
<accession>A0A2G2YYI9</accession>
<dbReference type="Gene3D" id="1.20.1280.50">
    <property type="match status" value="1"/>
</dbReference>
<dbReference type="PANTHER" id="PTHR47149">
    <property type="entry name" value="F-BOX PROTEIN RMF"/>
    <property type="match status" value="1"/>
</dbReference>
<dbReference type="GO" id="GO:0004674">
    <property type="term" value="F:protein serine/threonine kinase activity"/>
    <property type="evidence" value="ECO:0007669"/>
    <property type="project" value="UniProtKB-EC"/>
</dbReference>
<evidence type="ECO:0000256" key="5">
    <source>
        <dbReference type="ARBA" id="ARBA00047899"/>
    </source>
</evidence>
<evidence type="ECO:0000259" key="7">
    <source>
        <dbReference type="Pfam" id="PF13947"/>
    </source>
</evidence>
<evidence type="ECO:0000259" key="8">
    <source>
        <dbReference type="Pfam" id="PF14380"/>
    </source>
</evidence>
<evidence type="ECO:0000256" key="2">
    <source>
        <dbReference type="ARBA" id="ARBA00012513"/>
    </source>
</evidence>
<dbReference type="InterPro" id="IPR025287">
    <property type="entry name" value="WAK_GUB"/>
</dbReference>
<keyword evidence="3" id="KW-0732">Signal</keyword>
<gene>
    <name evidence="9" type="ORF">T459_21988</name>
</gene>
<reference evidence="9 10" key="2">
    <citation type="journal article" date="2017" name="Genome Biol.">
        <title>New reference genome sequences of hot pepper reveal the massive evolution of plant disease-resistance genes by retroduplication.</title>
        <authorList>
            <person name="Kim S."/>
            <person name="Park J."/>
            <person name="Yeom S.I."/>
            <person name="Kim Y.M."/>
            <person name="Seo E."/>
            <person name="Kim K.T."/>
            <person name="Kim M.S."/>
            <person name="Lee J.M."/>
            <person name="Cheong K."/>
            <person name="Shin H.S."/>
            <person name="Kim S.B."/>
            <person name="Han K."/>
            <person name="Lee J."/>
            <person name="Park M."/>
            <person name="Lee H.A."/>
            <person name="Lee H.Y."/>
            <person name="Lee Y."/>
            <person name="Oh S."/>
            <person name="Lee J.H."/>
            <person name="Choi E."/>
            <person name="Choi E."/>
            <person name="Lee S.E."/>
            <person name="Jeon J."/>
            <person name="Kim H."/>
            <person name="Choi G."/>
            <person name="Song H."/>
            <person name="Lee J."/>
            <person name="Lee S.C."/>
            <person name="Kwon J.K."/>
            <person name="Lee H.Y."/>
            <person name="Koo N."/>
            <person name="Hong Y."/>
            <person name="Kim R.W."/>
            <person name="Kang W.H."/>
            <person name="Huh J.H."/>
            <person name="Kang B.C."/>
            <person name="Yang T.J."/>
            <person name="Lee Y.H."/>
            <person name="Bennetzen J.L."/>
            <person name="Choi D."/>
        </authorList>
    </citation>
    <scope>NUCLEOTIDE SEQUENCE [LARGE SCALE GENOMIC DNA]</scope>
    <source>
        <strain evidence="10">cv. CM334</strain>
    </source>
</reference>
<dbReference type="InterPro" id="IPR036047">
    <property type="entry name" value="F-box-like_dom_sf"/>
</dbReference>
<reference evidence="9 10" key="1">
    <citation type="journal article" date="2014" name="Nat. Genet.">
        <title>Genome sequence of the hot pepper provides insights into the evolution of pungency in Capsicum species.</title>
        <authorList>
            <person name="Kim S."/>
            <person name="Park M."/>
            <person name="Yeom S.I."/>
            <person name="Kim Y.M."/>
            <person name="Lee J.M."/>
            <person name="Lee H.A."/>
            <person name="Seo E."/>
            <person name="Choi J."/>
            <person name="Cheong K."/>
            <person name="Kim K.T."/>
            <person name="Jung K."/>
            <person name="Lee G.W."/>
            <person name="Oh S.K."/>
            <person name="Bae C."/>
            <person name="Kim S.B."/>
            <person name="Lee H.Y."/>
            <person name="Kim S.Y."/>
            <person name="Kim M.S."/>
            <person name="Kang B.C."/>
            <person name="Jo Y.D."/>
            <person name="Yang H.B."/>
            <person name="Jeong H.J."/>
            <person name="Kang W.H."/>
            <person name="Kwon J.K."/>
            <person name="Shin C."/>
            <person name="Lim J.Y."/>
            <person name="Park J.H."/>
            <person name="Huh J.H."/>
            <person name="Kim J.S."/>
            <person name="Kim B.D."/>
            <person name="Cohen O."/>
            <person name="Paran I."/>
            <person name="Suh M.C."/>
            <person name="Lee S.B."/>
            <person name="Kim Y.K."/>
            <person name="Shin Y."/>
            <person name="Noh S.J."/>
            <person name="Park J."/>
            <person name="Seo Y.S."/>
            <person name="Kwon S.Y."/>
            <person name="Kim H.A."/>
            <person name="Park J.M."/>
            <person name="Kim H.J."/>
            <person name="Choi S.B."/>
            <person name="Bosland P.W."/>
            <person name="Reeves G."/>
            <person name="Jo S.H."/>
            <person name="Lee B.W."/>
            <person name="Cho H.T."/>
            <person name="Choi H.S."/>
            <person name="Lee M.S."/>
            <person name="Yu Y."/>
            <person name="Do Choi Y."/>
            <person name="Park B.S."/>
            <person name="van Deynze A."/>
            <person name="Ashrafi H."/>
            <person name="Hill T."/>
            <person name="Kim W.T."/>
            <person name="Pai H.S."/>
            <person name="Ahn H.K."/>
            <person name="Yeam I."/>
            <person name="Giovannoni J.J."/>
            <person name="Rose J.K."/>
            <person name="Sorensen I."/>
            <person name="Lee S.J."/>
            <person name="Kim R.W."/>
            <person name="Choi I.Y."/>
            <person name="Choi B.S."/>
            <person name="Lim J.S."/>
            <person name="Lee Y.H."/>
            <person name="Choi D."/>
        </authorList>
    </citation>
    <scope>NUCLEOTIDE SEQUENCE [LARGE SCALE GENOMIC DNA]</scope>
    <source>
        <strain evidence="10">cv. CM334</strain>
    </source>
</reference>
<evidence type="ECO:0000256" key="6">
    <source>
        <dbReference type="ARBA" id="ARBA00048679"/>
    </source>
</evidence>
<dbReference type="EMBL" id="AYRZ02000008">
    <property type="protein sequence ID" value="PHT74711.1"/>
    <property type="molecule type" value="Genomic_DNA"/>
</dbReference>
<dbReference type="GO" id="GO:0061458">
    <property type="term" value="P:reproductive system development"/>
    <property type="evidence" value="ECO:0000318"/>
    <property type="project" value="GO_Central"/>
</dbReference>
<dbReference type="GO" id="GO:0030247">
    <property type="term" value="F:polysaccharide binding"/>
    <property type="evidence" value="ECO:0007669"/>
    <property type="project" value="InterPro"/>
</dbReference>
<feature type="domain" description="Wall-associated receptor kinase galacturonan-binding" evidence="7">
    <location>
        <begin position="296"/>
        <end position="363"/>
    </location>
</feature>